<dbReference type="AlphaFoldDB" id="A0A368KJT8"/>
<proteinExistence type="predicted"/>
<accession>A0A368KJT8</accession>
<dbReference type="InterPro" id="IPR001509">
    <property type="entry name" value="Epimerase_deHydtase"/>
</dbReference>
<dbReference type="GO" id="GO:0004029">
    <property type="term" value="F:aldehyde dehydrogenase (NAD+) activity"/>
    <property type="evidence" value="ECO:0007669"/>
    <property type="project" value="TreeGrafter"/>
</dbReference>
<dbReference type="PANTHER" id="PTHR48079:SF6">
    <property type="entry name" value="NAD(P)-BINDING DOMAIN-CONTAINING PROTEIN-RELATED"/>
    <property type="match status" value="1"/>
</dbReference>
<dbReference type="Gene3D" id="3.40.50.720">
    <property type="entry name" value="NAD(P)-binding Rossmann-like Domain"/>
    <property type="match status" value="1"/>
</dbReference>
<dbReference type="InterPro" id="IPR036291">
    <property type="entry name" value="NAD(P)-bd_dom_sf"/>
</dbReference>
<dbReference type="Proteomes" id="UP000253562">
    <property type="component" value="Unassembled WGS sequence"/>
</dbReference>
<dbReference type="GO" id="GO:0005737">
    <property type="term" value="C:cytoplasm"/>
    <property type="evidence" value="ECO:0007669"/>
    <property type="project" value="TreeGrafter"/>
</dbReference>
<gene>
    <name evidence="3" type="ORF">DTL42_20795</name>
</gene>
<dbReference type="InterPro" id="IPR051783">
    <property type="entry name" value="NAD(P)-dependent_oxidoreduct"/>
</dbReference>
<protein>
    <submittedName>
        <fullName evidence="3">SDR family NAD(P)-dependent oxidoreductase</fullName>
    </submittedName>
</protein>
<dbReference type="PANTHER" id="PTHR48079">
    <property type="entry name" value="PROTEIN YEEZ"/>
    <property type="match status" value="1"/>
</dbReference>
<dbReference type="Pfam" id="PF01370">
    <property type="entry name" value="Epimerase"/>
    <property type="match status" value="1"/>
</dbReference>
<dbReference type="SUPFAM" id="SSF51735">
    <property type="entry name" value="NAD(P)-binding Rossmann-fold domains"/>
    <property type="match status" value="1"/>
</dbReference>
<feature type="domain" description="NAD-dependent epimerase/dehydratase" evidence="2">
    <location>
        <begin position="8"/>
        <end position="207"/>
    </location>
</feature>
<organism evidence="3 4">
    <name type="scientific">Bremerella cremea</name>
    <dbReference type="NCBI Taxonomy" id="1031537"/>
    <lineage>
        <taxon>Bacteria</taxon>
        <taxon>Pseudomonadati</taxon>
        <taxon>Planctomycetota</taxon>
        <taxon>Planctomycetia</taxon>
        <taxon>Pirellulales</taxon>
        <taxon>Pirellulaceae</taxon>
        <taxon>Bremerella</taxon>
    </lineage>
</organism>
<evidence type="ECO:0000313" key="4">
    <source>
        <dbReference type="Proteomes" id="UP000253562"/>
    </source>
</evidence>
<dbReference type="EMBL" id="QPEX01000045">
    <property type="protein sequence ID" value="RCS41031.1"/>
    <property type="molecule type" value="Genomic_DNA"/>
</dbReference>
<dbReference type="OrthoDB" id="9808276at2"/>
<evidence type="ECO:0000259" key="2">
    <source>
        <dbReference type="Pfam" id="PF01370"/>
    </source>
</evidence>
<reference evidence="3 4" key="1">
    <citation type="submission" date="2018-07" db="EMBL/GenBank/DDBJ databases">
        <title>Comparative genomes isolates from brazilian mangrove.</title>
        <authorList>
            <person name="De Araujo J.E."/>
            <person name="Taketani R.G."/>
            <person name="Silva M.C.P."/>
            <person name="Lourenco M.V."/>
            <person name="Oliveira V.M."/>
            <person name="Andreote F.D."/>
        </authorList>
    </citation>
    <scope>NUCLEOTIDE SEQUENCE [LARGE SCALE GENOMIC DNA]</scope>
    <source>
        <strain evidence="3 4">HEX PRIS-MGV</strain>
    </source>
</reference>
<comment type="caution">
    <text evidence="3">The sequence shown here is derived from an EMBL/GenBank/DDBJ whole genome shotgun (WGS) entry which is preliminary data.</text>
</comment>
<feature type="region of interest" description="Disordered" evidence="1">
    <location>
        <begin position="239"/>
        <end position="259"/>
    </location>
</feature>
<name>A0A368KJT8_9BACT</name>
<sequence length="288" mass="31842">MVSRTRLIVGCGYVGQPLANRWKQMGDLVFSTTRSPERARQFEQAGWRSVLADVTNPQSLRDLPETDTVVFAVGYDRDSNKTREEVYNEGLKQVLDHLSEQTRRLIFVSTTGVYGDAAGQTVDETTHCDPARAGGKAFLLAEQCLQSHPIWKSRSIILRMAGIYGPDRVPRMDDIQAGKPIPAPAGGALNLIHVDDAVQAISLAADAETFSPVYIVSDGHPVDRRDYYREVARLLDAPEPTFEQPEPNSPAAQRAQADRKMSNQRIVNELGFQPKYTNYQAGLASILG</sequence>
<evidence type="ECO:0000313" key="3">
    <source>
        <dbReference type="EMBL" id="RCS41031.1"/>
    </source>
</evidence>
<evidence type="ECO:0000256" key="1">
    <source>
        <dbReference type="SAM" id="MobiDB-lite"/>
    </source>
</evidence>
<dbReference type="CDD" id="cd05266">
    <property type="entry name" value="SDR_a4"/>
    <property type="match status" value="1"/>
</dbReference>
<dbReference type="RefSeq" id="WP_114371799.1">
    <property type="nucleotide sequence ID" value="NZ_QPEX01000045.1"/>
</dbReference>